<accession>A0AAD5USZ3</accession>
<dbReference type="GO" id="GO:0006413">
    <property type="term" value="P:translational initiation"/>
    <property type="evidence" value="ECO:0007669"/>
    <property type="project" value="InterPro"/>
</dbReference>
<sequence length="163" mass="18383">MVRFVDPETGALQPMASYPPLLASITQKTHFLELVSEEPEPIVRLISRKLRHEREKGIKQKKKENKMEQKEVQLTWGVAAGDLGHKLKKVRQELMKGNRVSLVFAPRKGQPPLKPEQMAAKVQETADALADIGKEWKAREMQKSTAAIHFQGIVVPSKPTKSQ</sequence>
<comment type="caution">
    <text evidence="1">The sequence shown here is derived from an EMBL/GenBank/DDBJ whole genome shotgun (WGS) entry which is preliminary data.</text>
</comment>
<evidence type="ECO:0000313" key="1">
    <source>
        <dbReference type="EMBL" id="KAJ3476869.1"/>
    </source>
</evidence>
<proteinExistence type="predicted"/>
<dbReference type="AlphaFoldDB" id="A0AAD5USZ3"/>
<organism evidence="1 2">
    <name type="scientific">Meripilus lineatus</name>
    <dbReference type="NCBI Taxonomy" id="2056292"/>
    <lineage>
        <taxon>Eukaryota</taxon>
        <taxon>Fungi</taxon>
        <taxon>Dikarya</taxon>
        <taxon>Basidiomycota</taxon>
        <taxon>Agaricomycotina</taxon>
        <taxon>Agaricomycetes</taxon>
        <taxon>Polyporales</taxon>
        <taxon>Meripilaceae</taxon>
        <taxon>Meripilus</taxon>
    </lineage>
</organism>
<dbReference type="SUPFAM" id="SSF55200">
    <property type="entry name" value="Translation initiation factor IF3, C-terminal domain"/>
    <property type="match status" value="1"/>
</dbReference>
<keyword evidence="2" id="KW-1185">Reference proteome</keyword>
<protein>
    <recommendedName>
        <fullName evidence="3">Translation initiation factor 3 C-terminal domain-containing protein</fullName>
    </recommendedName>
</protein>
<dbReference type="EMBL" id="JANAWD010000658">
    <property type="protein sequence ID" value="KAJ3476869.1"/>
    <property type="molecule type" value="Genomic_DNA"/>
</dbReference>
<dbReference type="InterPro" id="IPR036788">
    <property type="entry name" value="T_IF-3_C_sf"/>
</dbReference>
<name>A0AAD5USZ3_9APHY</name>
<gene>
    <name evidence="1" type="ORF">NLI96_g10856</name>
</gene>
<evidence type="ECO:0000313" key="2">
    <source>
        <dbReference type="Proteomes" id="UP001212997"/>
    </source>
</evidence>
<dbReference type="Proteomes" id="UP001212997">
    <property type="component" value="Unassembled WGS sequence"/>
</dbReference>
<evidence type="ECO:0008006" key="3">
    <source>
        <dbReference type="Google" id="ProtNLM"/>
    </source>
</evidence>
<dbReference type="Gene3D" id="3.30.110.10">
    <property type="entry name" value="Translation initiation factor 3 (IF-3), C-terminal domain"/>
    <property type="match status" value="1"/>
</dbReference>
<reference evidence="1" key="1">
    <citation type="submission" date="2022-07" db="EMBL/GenBank/DDBJ databases">
        <title>Genome Sequence of Physisporinus lineatus.</title>
        <authorList>
            <person name="Buettner E."/>
        </authorList>
    </citation>
    <scope>NUCLEOTIDE SEQUENCE</scope>
    <source>
        <strain evidence="1">VT162</strain>
    </source>
</reference>